<feature type="domain" description="SnoaL-like" evidence="2">
    <location>
        <begin position="40"/>
        <end position="142"/>
    </location>
</feature>
<dbReference type="RefSeq" id="WP_377142459.1">
    <property type="nucleotide sequence ID" value="NZ_JBHTIA010000007.1"/>
</dbReference>
<evidence type="ECO:0000259" key="2">
    <source>
        <dbReference type="Pfam" id="PF12680"/>
    </source>
</evidence>
<dbReference type="InterPro" id="IPR032710">
    <property type="entry name" value="NTF2-like_dom_sf"/>
</dbReference>
<comment type="caution">
    <text evidence="3">The sequence shown here is derived from an EMBL/GenBank/DDBJ whole genome shotgun (WGS) entry which is preliminary data.</text>
</comment>
<accession>A0ABW2ZGS1</accession>
<dbReference type="PROSITE" id="PS51257">
    <property type="entry name" value="PROKAR_LIPOPROTEIN"/>
    <property type="match status" value="1"/>
</dbReference>
<dbReference type="InterPro" id="IPR037401">
    <property type="entry name" value="SnoaL-like"/>
</dbReference>
<evidence type="ECO:0000313" key="4">
    <source>
        <dbReference type="Proteomes" id="UP001597073"/>
    </source>
</evidence>
<protein>
    <submittedName>
        <fullName evidence="3">Nuclear transport factor 2 family protein</fullName>
    </submittedName>
</protein>
<dbReference type="Proteomes" id="UP001597073">
    <property type="component" value="Unassembled WGS sequence"/>
</dbReference>
<dbReference type="SUPFAM" id="SSF54427">
    <property type="entry name" value="NTF2-like"/>
    <property type="match status" value="1"/>
</dbReference>
<dbReference type="Pfam" id="PF12680">
    <property type="entry name" value="SnoaL_2"/>
    <property type="match status" value="1"/>
</dbReference>
<dbReference type="EMBL" id="JBHTIA010000007">
    <property type="protein sequence ID" value="MFD0765378.1"/>
    <property type="molecule type" value="Genomic_DNA"/>
</dbReference>
<name>A0ABW2ZGS1_9SPHI</name>
<keyword evidence="1" id="KW-0732">Signal</keyword>
<evidence type="ECO:0000256" key="1">
    <source>
        <dbReference type="SAM" id="SignalP"/>
    </source>
</evidence>
<keyword evidence="4" id="KW-1185">Reference proteome</keyword>
<proteinExistence type="predicted"/>
<feature type="chain" id="PRO_5046400476" evidence="1">
    <location>
        <begin position="19"/>
        <end position="156"/>
    </location>
</feature>
<sequence>MTITLRFILFILVATAFAACQNKPETPVVNQTELSKQIIDEHFRYLNDKDLKSLIAQYDGKAKITTTDWDGETTGPKGADEIFHQAFYVSPDAKYLVDNMINTDSTVVVEYDVVGLKEKAGSPVRYDLRNASIFKIKNGKIVGEATYSNPRLYHNK</sequence>
<organism evidence="3 4">
    <name type="scientific">Mucilaginibacter lutimaris</name>
    <dbReference type="NCBI Taxonomy" id="931629"/>
    <lineage>
        <taxon>Bacteria</taxon>
        <taxon>Pseudomonadati</taxon>
        <taxon>Bacteroidota</taxon>
        <taxon>Sphingobacteriia</taxon>
        <taxon>Sphingobacteriales</taxon>
        <taxon>Sphingobacteriaceae</taxon>
        <taxon>Mucilaginibacter</taxon>
    </lineage>
</organism>
<gene>
    <name evidence="3" type="ORF">ACFQZI_10985</name>
</gene>
<dbReference type="Gene3D" id="3.10.450.50">
    <property type="match status" value="1"/>
</dbReference>
<feature type="signal peptide" evidence="1">
    <location>
        <begin position="1"/>
        <end position="18"/>
    </location>
</feature>
<reference evidence="4" key="1">
    <citation type="journal article" date="2019" name="Int. J. Syst. Evol. Microbiol.">
        <title>The Global Catalogue of Microorganisms (GCM) 10K type strain sequencing project: providing services to taxonomists for standard genome sequencing and annotation.</title>
        <authorList>
            <consortium name="The Broad Institute Genomics Platform"/>
            <consortium name="The Broad Institute Genome Sequencing Center for Infectious Disease"/>
            <person name="Wu L."/>
            <person name="Ma J."/>
        </authorList>
    </citation>
    <scope>NUCLEOTIDE SEQUENCE [LARGE SCALE GENOMIC DNA]</scope>
    <source>
        <strain evidence="4">CCUG 60742</strain>
    </source>
</reference>
<evidence type="ECO:0000313" key="3">
    <source>
        <dbReference type="EMBL" id="MFD0765378.1"/>
    </source>
</evidence>